<gene>
    <name evidence="1" type="ORF">SLEP1_g36422</name>
</gene>
<sequence>MSVNLLSLKVASVIHLPTWIKATSMRRLPITDKKHISTKKPEQYHRRFFLVTHVGKLPTKITSPSTAVPLKVCYVANSPRKKLYENFNLPTRLTSGMKKAIFHLAAYR</sequence>
<keyword evidence="2" id="KW-1185">Reference proteome</keyword>
<dbReference type="Proteomes" id="UP001054252">
    <property type="component" value="Unassembled WGS sequence"/>
</dbReference>
<dbReference type="AlphaFoldDB" id="A0AAV5KRF9"/>
<protein>
    <submittedName>
        <fullName evidence="1">Uncharacterized protein</fullName>
    </submittedName>
</protein>
<dbReference type="EMBL" id="BPVZ01000074">
    <property type="protein sequence ID" value="GKV27229.1"/>
    <property type="molecule type" value="Genomic_DNA"/>
</dbReference>
<accession>A0AAV5KRF9</accession>
<evidence type="ECO:0000313" key="2">
    <source>
        <dbReference type="Proteomes" id="UP001054252"/>
    </source>
</evidence>
<evidence type="ECO:0000313" key="1">
    <source>
        <dbReference type="EMBL" id="GKV27229.1"/>
    </source>
</evidence>
<organism evidence="1 2">
    <name type="scientific">Rubroshorea leprosula</name>
    <dbReference type="NCBI Taxonomy" id="152421"/>
    <lineage>
        <taxon>Eukaryota</taxon>
        <taxon>Viridiplantae</taxon>
        <taxon>Streptophyta</taxon>
        <taxon>Embryophyta</taxon>
        <taxon>Tracheophyta</taxon>
        <taxon>Spermatophyta</taxon>
        <taxon>Magnoliopsida</taxon>
        <taxon>eudicotyledons</taxon>
        <taxon>Gunneridae</taxon>
        <taxon>Pentapetalae</taxon>
        <taxon>rosids</taxon>
        <taxon>malvids</taxon>
        <taxon>Malvales</taxon>
        <taxon>Dipterocarpaceae</taxon>
        <taxon>Rubroshorea</taxon>
    </lineage>
</organism>
<name>A0AAV5KRF9_9ROSI</name>
<proteinExistence type="predicted"/>
<reference evidence="1 2" key="1">
    <citation type="journal article" date="2021" name="Commun. Biol.">
        <title>The genome of Shorea leprosula (Dipterocarpaceae) highlights the ecological relevance of drought in aseasonal tropical rainforests.</title>
        <authorList>
            <person name="Ng K.K.S."/>
            <person name="Kobayashi M.J."/>
            <person name="Fawcett J.A."/>
            <person name="Hatakeyama M."/>
            <person name="Paape T."/>
            <person name="Ng C.H."/>
            <person name="Ang C.C."/>
            <person name="Tnah L.H."/>
            <person name="Lee C.T."/>
            <person name="Nishiyama T."/>
            <person name="Sese J."/>
            <person name="O'Brien M.J."/>
            <person name="Copetti D."/>
            <person name="Mohd Noor M.I."/>
            <person name="Ong R.C."/>
            <person name="Putra M."/>
            <person name="Sireger I.Z."/>
            <person name="Indrioko S."/>
            <person name="Kosugi Y."/>
            <person name="Izuno A."/>
            <person name="Isagi Y."/>
            <person name="Lee S.L."/>
            <person name="Shimizu K.K."/>
        </authorList>
    </citation>
    <scope>NUCLEOTIDE SEQUENCE [LARGE SCALE GENOMIC DNA]</scope>
    <source>
        <strain evidence="1">214</strain>
    </source>
</reference>
<comment type="caution">
    <text evidence="1">The sequence shown here is derived from an EMBL/GenBank/DDBJ whole genome shotgun (WGS) entry which is preliminary data.</text>
</comment>